<keyword evidence="1" id="KW-0805">Transcription regulation</keyword>
<evidence type="ECO:0000256" key="1">
    <source>
        <dbReference type="ARBA" id="ARBA00023015"/>
    </source>
</evidence>
<dbReference type="GO" id="GO:0003700">
    <property type="term" value="F:DNA-binding transcription factor activity"/>
    <property type="evidence" value="ECO:0007669"/>
    <property type="project" value="InterPro"/>
</dbReference>
<reference evidence="6" key="1">
    <citation type="submission" date="2015-08" db="EMBL/GenBank/DDBJ databases">
        <title>Genome sequencing project for genomic taxonomy and phylogenomics of Bacillus-like bacteria.</title>
        <authorList>
            <person name="Liu B."/>
            <person name="Wang J."/>
            <person name="Zhu Y."/>
            <person name="Liu G."/>
            <person name="Chen Q."/>
            <person name="Chen Z."/>
            <person name="Lan J."/>
            <person name="Che J."/>
            <person name="Ge C."/>
            <person name="Shi H."/>
            <person name="Pan Z."/>
            <person name="Liu X."/>
        </authorList>
    </citation>
    <scope>NUCLEOTIDE SEQUENCE [LARGE SCALE GENOMIC DNA]</scope>
    <source>
        <strain evidence="6">FJAT-22460</strain>
    </source>
</reference>
<dbReference type="InterPro" id="IPR036390">
    <property type="entry name" value="WH_DNA-bd_sf"/>
</dbReference>
<evidence type="ECO:0000259" key="4">
    <source>
        <dbReference type="PROSITE" id="PS50995"/>
    </source>
</evidence>
<dbReference type="PROSITE" id="PS01117">
    <property type="entry name" value="HTH_MARR_1"/>
    <property type="match status" value="1"/>
</dbReference>
<keyword evidence="6" id="KW-1185">Reference proteome</keyword>
<dbReference type="SMART" id="SM00347">
    <property type="entry name" value="HTH_MARR"/>
    <property type="match status" value="1"/>
</dbReference>
<dbReference type="PANTHER" id="PTHR42756">
    <property type="entry name" value="TRANSCRIPTIONAL REGULATOR, MARR"/>
    <property type="match status" value="1"/>
</dbReference>
<dbReference type="GO" id="GO:0003677">
    <property type="term" value="F:DNA binding"/>
    <property type="evidence" value="ECO:0007669"/>
    <property type="project" value="UniProtKB-KW"/>
</dbReference>
<protein>
    <submittedName>
        <fullName evidence="5">MarR family transcriptional regulator</fullName>
    </submittedName>
</protein>
<dbReference type="InterPro" id="IPR036388">
    <property type="entry name" value="WH-like_DNA-bd_sf"/>
</dbReference>
<comment type="caution">
    <text evidence="5">The sequence shown here is derived from an EMBL/GenBank/DDBJ whole genome shotgun (WGS) entry which is preliminary data.</text>
</comment>
<dbReference type="Gene3D" id="1.10.10.10">
    <property type="entry name" value="Winged helix-like DNA-binding domain superfamily/Winged helix DNA-binding domain"/>
    <property type="match status" value="1"/>
</dbReference>
<dbReference type="OrthoDB" id="2600328at2"/>
<dbReference type="PATRIC" id="fig|1705565.3.peg.1427"/>
<dbReference type="Pfam" id="PF01047">
    <property type="entry name" value="MarR"/>
    <property type="match status" value="1"/>
</dbReference>
<dbReference type="InterPro" id="IPR000835">
    <property type="entry name" value="HTH_MarR-typ"/>
</dbReference>
<feature type="domain" description="HTH marR-type" evidence="4">
    <location>
        <begin position="1"/>
        <end position="126"/>
    </location>
</feature>
<organism evidence="5 6">
    <name type="scientific">Paenibacillus solani</name>
    <dbReference type="NCBI Taxonomy" id="1705565"/>
    <lineage>
        <taxon>Bacteria</taxon>
        <taxon>Bacillati</taxon>
        <taxon>Bacillota</taxon>
        <taxon>Bacilli</taxon>
        <taxon>Bacillales</taxon>
        <taxon>Paenibacillaceae</taxon>
        <taxon>Paenibacillus</taxon>
    </lineage>
</organism>
<dbReference type="SUPFAM" id="SSF46785">
    <property type="entry name" value="Winged helix' DNA-binding domain"/>
    <property type="match status" value="1"/>
</dbReference>
<dbReference type="AlphaFoldDB" id="A0A0M1N2B6"/>
<gene>
    <name evidence="5" type="ORF">AM231_26120</name>
</gene>
<evidence type="ECO:0000313" key="6">
    <source>
        <dbReference type="Proteomes" id="UP000036932"/>
    </source>
</evidence>
<keyword evidence="2" id="KW-0238">DNA-binding</keyword>
<dbReference type="EMBL" id="LIUT01000008">
    <property type="protein sequence ID" value="KOR76114.1"/>
    <property type="molecule type" value="Genomic_DNA"/>
</dbReference>
<keyword evidence="3" id="KW-0804">Transcription</keyword>
<dbReference type="PANTHER" id="PTHR42756:SF1">
    <property type="entry name" value="TRANSCRIPTIONAL REPRESSOR OF EMRAB OPERON"/>
    <property type="match status" value="1"/>
</dbReference>
<dbReference type="RefSeq" id="WP_054405276.1">
    <property type="nucleotide sequence ID" value="NZ_LIUT01000008.1"/>
</dbReference>
<sequence>MAARQMMTLVANYAKILDSDLSGPQYVVLHTLAYEGQQTSSYFSNILNVTLSAVTNLSNKLVKKGYIERITSSEDRRQVYLRITELGRDVEARMIAKYRELNEGLWSDFSDQEMDVLIASYEKMIEHLQLRNRQSKNEGTTNDEQ</sequence>
<dbReference type="Proteomes" id="UP000036932">
    <property type="component" value="Unassembled WGS sequence"/>
</dbReference>
<accession>A0A0M1N2B6</accession>
<evidence type="ECO:0000256" key="3">
    <source>
        <dbReference type="ARBA" id="ARBA00023163"/>
    </source>
</evidence>
<evidence type="ECO:0000313" key="5">
    <source>
        <dbReference type="EMBL" id="KOR76114.1"/>
    </source>
</evidence>
<proteinExistence type="predicted"/>
<name>A0A0M1N2B6_9BACL</name>
<dbReference type="InterPro" id="IPR023187">
    <property type="entry name" value="Tscrpt_reg_MarR-type_CS"/>
</dbReference>
<evidence type="ECO:0000256" key="2">
    <source>
        <dbReference type="ARBA" id="ARBA00023125"/>
    </source>
</evidence>
<dbReference type="PROSITE" id="PS50995">
    <property type="entry name" value="HTH_MARR_2"/>
    <property type="match status" value="1"/>
</dbReference>
<dbReference type="PRINTS" id="PR00598">
    <property type="entry name" value="HTHMARR"/>
</dbReference>